<accession>A0A4Y7JP94</accession>
<evidence type="ECO:0000313" key="1">
    <source>
        <dbReference type="EMBL" id="RZC61495.1"/>
    </source>
</evidence>
<dbReference type="EMBL" id="CM010719">
    <property type="protein sequence ID" value="RZC61495.1"/>
    <property type="molecule type" value="Genomic_DNA"/>
</dbReference>
<sequence>MIHVLLWNYLDPYSSQRKKGKVLLTQISSTSMVSVKRKGNNVALLSVKRLSDLLQKMGPASLVGRVSLYASSVVRCSSKVLWAT</sequence>
<proteinExistence type="predicted"/>
<reference evidence="1 2" key="1">
    <citation type="journal article" date="2018" name="Science">
        <title>The opium poppy genome and morphinan production.</title>
        <authorList>
            <person name="Guo L."/>
            <person name="Winzer T."/>
            <person name="Yang X."/>
            <person name="Li Y."/>
            <person name="Ning Z."/>
            <person name="He Z."/>
            <person name="Teodor R."/>
            <person name="Lu Y."/>
            <person name="Bowser T.A."/>
            <person name="Graham I.A."/>
            <person name="Ye K."/>
        </authorList>
    </citation>
    <scope>NUCLEOTIDE SEQUENCE [LARGE SCALE GENOMIC DNA]</scope>
    <source>
        <strain evidence="2">cv. HN1</strain>
        <tissue evidence="1">Leaves</tissue>
    </source>
</reference>
<name>A0A4Y7JP94_PAPSO</name>
<dbReference type="Proteomes" id="UP000316621">
    <property type="component" value="Chromosome 5"/>
</dbReference>
<dbReference type="Gramene" id="RZC61495">
    <property type="protein sequence ID" value="RZC61495"/>
    <property type="gene ID" value="C5167_023250"/>
</dbReference>
<keyword evidence="2" id="KW-1185">Reference proteome</keyword>
<dbReference type="AlphaFoldDB" id="A0A4Y7JP94"/>
<evidence type="ECO:0000313" key="2">
    <source>
        <dbReference type="Proteomes" id="UP000316621"/>
    </source>
</evidence>
<protein>
    <submittedName>
        <fullName evidence="1">Uncharacterized protein</fullName>
    </submittedName>
</protein>
<gene>
    <name evidence="1" type="ORF">C5167_023250</name>
</gene>
<organism evidence="1 2">
    <name type="scientific">Papaver somniferum</name>
    <name type="common">Opium poppy</name>
    <dbReference type="NCBI Taxonomy" id="3469"/>
    <lineage>
        <taxon>Eukaryota</taxon>
        <taxon>Viridiplantae</taxon>
        <taxon>Streptophyta</taxon>
        <taxon>Embryophyta</taxon>
        <taxon>Tracheophyta</taxon>
        <taxon>Spermatophyta</taxon>
        <taxon>Magnoliopsida</taxon>
        <taxon>Ranunculales</taxon>
        <taxon>Papaveraceae</taxon>
        <taxon>Papaveroideae</taxon>
        <taxon>Papaver</taxon>
    </lineage>
</organism>